<dbReference type="SUPFAM" id="SSF46689">
    <property type="entry name" value="Homeodomain-like"/>
    <property type="match status" value="2"/>
</dbReference>
<protein>
    <submittedName>
        <fullName evidence="5">Helix-turn-helix transcriptional regulator</fullName>
    </submittedName>
</protein>
<dbReference type="Pfam" id="PF02311">
    <property type="entry name" value="AraC_binding"/>
    <property type="match status" value="1"/>
</dbReference>
<evidence type="ECO:0000259" key="4">
    <source>
        <dbReference type="PROSITE" id="PS01124"/>
    </source>
</evidence>
<name>A0A9D1EDT8_9FIRM</name>
<organism evidence="5 6">
    <name type="scientific">Candidatus Fimimorpha faecalis</name>
    <dbReference type="NCBI Taxonomy" id="2840824"/>
    <lineage>
        <taxon>Bacteria</taxon>
        <taxon>Bacillati</taxon>
        <taxon>Bacillota</taxon>
        <taxon>Clostridia</taxon>
        <taxon>Eubacteriales</taxon>
        <taxon>Candidatus Fimimorpha</taxon>
    </lineage>
</organism>
<evidence type="ECO:0000256" key="1">
    <source>
        <dbReference type="ARBA" id="ARBA00023015"/>
    </source>
</evidence>
<dbReference type="InterPro" id="IPR018060">
    <property type="entry name" value="HTH_AraC"/>
</dbReference>
<dbReference type="Pfam" id="PF12833">
    <property type="entry name" value="HTH_18"/>
    <property type="match status" value="1"/>
</dbReference>
<dbReference type="PANTHER" id="PTHR43280">
    <property type="entry name" value="ARAC-FAMILY TRANSCRIPTIONAL REGULATOR"/>
    <property type="match status" value="1"/>
</dbReference>
<dbReference type="InterPro" id="IPR014710">
    <property type="entry name" value="RmlC-like_jellyroll"/>
</dbReference>
<reference evidence="5" key="2">
    <citation type="journal article" date="2021" name="PeerJ">
        <title>Extensive microbial diversity within the chicken gut microbiome revealed by metagenomics and culture.</title>
        <authorList>
            <person name="Gilroy R."/>
            <person name="Ravi A."/>
            <person name="Getino M."/>
            <person name="Pursley I."/>
            <person name="Horton D.L."/>
            <person name="Alikhan N.F."/>
            <person name="Baker D."/>
            <person name="Gharbi K."/>
            <person name="Hall N."/>
            <person name="Watson M."/>
            <person name="Adriaenssens E.M."/>
            <person name="Foster-Nyarko E."/>
            <person name="Jarju S."/>
            <person name="Secka A."/>
            <person name="Antonio M."/>
            <person name="Oren A."/>
            <person name="Chaudhuri R.R."/>
            <person name="La Ragione R."/>
            <person name="Hildebrand F."/>
            <person name="Pallen M.J."/>
        </authorList>
    </citation>
    <scope>NUCLEOTIDE SEQUENCE</scope>
    <source>
        <strain evidence="5">ChiW13-3771</strain>
    </source>
</reference>
<keyword evidence="3" id="KW-0804">Transcription</keyword>
<evidence type="ECO:0000256" key="2">
    <source>
        <dbReference type="ARBA" id="ARBA00023125"/>
    </source>
</evidence>
<dbReference type="AlphaFoldDB" id="A0A9D1EDT8"/>
<evidence type="ECO:0000313" key="6">
    <source>
        <dbReference type="Proteomes" id="UP000824201"/>
    </source>
</evidence>
<proteinExistence type="predicted"/>
<sequence length="287" mass="33691">MGVNIELRENIPHGTNEYPYAQYYIHCCKRPFQYPIHWHDEVEIIFIENGLLRITISNQEYIGTAGDIFIVNSKELHFMSSPGKAISYYTILFPLEFISFQTEDSLEMEVMKPLRSGQLIIKNDISKLGLLRDFTNTLHGMIQINNSDDPRKQIKTRRLLLQLFELLIDFDCLIVSPLAGKNDMQREILIYIRQNYCSEISLQDLASHFYMSPKYISNYFKKNFGITFSQYVMHLRITYAKELLETTALPVTEVAFHSGFANVSYFIRSFKDRYSISPLQYRKQKLQ</sequence>
<dbReference type="PROSITE" id="PS00041">
    <property type="entry name" value="HTH_ARAC_FAMILY_1"/>
    <property type="match status" value="1"/>
</dbReference>
<gene>
    <name evidence="5" type="ORF">IAC96_05730</name>
</gene>
<dbReference type="InterPro" id="IPR037923">
    <property type="entry name" value="HTH-like"/>
</dbReference>
<dbReference type="PROSITE" id="PS01124">
    <property type="entry name" value="HTH_ARAC_FAMILY_2"/>
    <property type="match status" value="1"/>
</dbReference>
<dbReference type="InterPro" id="IPR003313">
    <property type="entry name" value="AraC-bd"/>
</dbReference>
<dbReference type="PRINTS" id="PR00032">
    <property type="entry name" value="HTHARAC"/>
</dbReference>
<evidence type="ECO:0000313" key="5">
    <source>
        <dbReference type="EMBL" id="HIR88434.1"/>
    </source>
</evidence>
<evidence type="ECO:0000256" key="3">
    <source>
        <dbReference type="ARBA" id="ARBA00023163"/>
    </source>
</evidence>
<accession>A0A9D1EDT8</accession>
<keyword evidence="1" id="KW-0805">Transcription regulation</keyword>
<dbReference type="InterPro" id="IPR018062">
    <property type="entry name" value="HTH_AraC-typ_CS"/>
</dbReference>
<dbReference type="GO" id="GO:0043565">
    <property type="term" value="F:sequence-specific DNA binding"/>
    <property type="evidence" value="ECO:0007669"/>
    <property type="project" value="InterPro"/>
</dbReference>
<dbReference type="Gene3D" id="2.60.120.10">
    <property type="entry name" value="Jelly Rolls"/>
    <property type="match status" value="1"/>
</dbReference>
<dbReference type="GO" id="GO:0003700">
    <property type="term" value="F:DNA-binding transcription factor activity"/>
    <property type="evidence" value="ECO:0007669"/>
    <property type="project" value="InterPro"/>
</dbReference>
<keyword evidence="2" id="KW-0238">DNA-binding</keyword>
<dbReference type="Gene3D" id="1.10.10.60">
    <property type="entry name" value="Homeodomain-like"/>
    <property type="match status" value="2"/>
</dbReference>
<dbReference type="InterPro" id="IPR009057">
    <property type="entry name" value="Homeodomain-like_sf"/>
</dbReference>
<dbReference type="InterPro" id="IPR020449">
    <property type="entry name" value="Tscrpt_reg_AraC-type_HTH"/>
</dbReference>
<feature type="domain" description="HTH araC/xylS-type" evidence="4">
    <location>
        <begin position="186"/>
        <end position="284"/>
    </location>
</feature>
<dbReference type="SMART" id="SM00342">
    <property type="entry name" value="HTH_ARAC"/>
    <property type="match status" value="1"/>
</dbReference>
<dbReference type="Proteomes" id="UP000824201">
    <property type="component" value="Unassembled WGS sequence"/>
</dbReference>
<comment type="caution">
    <text evidence="5">The sequence shown here is derived from an EMBL/GenBank/DDBJ whole genome shotgun (WGS) entry which is preliminary data.</text>
</comment>
<dbReference type="EMBL" id="DVHN01000063">
    <property type="protein sequence ID" value="HIR88434.1"/>
    <property type="molecule type" value="Genomic_DNA"/>
</dbReference>
<dbReference type="SUPFAM" id="SSF51215">
    <property type="entry name" value="Regulatory protein AraC"/>
    <property type="match status" value="1"/>
</dbReference>
<dbReference type="PANTHER" id="PTHR43280:SF2">
    <property type="entry name" value="HTH-TYPE TRANSCRIPTIONAL REGULATOR EXSA"/>
    <property type="match status" value="1"/>
</dbReference>
<reference evidence="5" key="1">
    <citation type="submission" date="2020-10" db="EMBL/GenBank/DDBJ databases">
        <authorList>
            <person name="Gilroy R."/>
        </authorList>
    </citation>
    <scope>NUCLEOTIDE SEQUENCE</scope>
    <source>
        <strain evidence="5">ChiW13-3771</strain>
    </source>
</reference>